<dbReference type="Proteomes" id="UP000663852">
    <property type="component" value="Unassembled WGS sequence"/>
</dbReference>
<dbReference type="GO" id="GO:0085020">
    <property type="term" value="P:protein K6-linked ubiquitination"/>
    <property type="evidence" value="ECO:0007669"/>
    <property type="project" value="TreeGrafter"/>
</dbReference>
<comment type="caution">
    <text evidence="5">The sequence shown here is derived from an EMBL/GenBank/DDBJ whole genome shotgun (WGS) entry which is preliminary data.</text>
</comment>
<keyword evidence="1" id="KW-0677">Repeat</keyword>
<evidence type="ECO:0000256" key="3">
    <source>
        <dbReference type="PROSITE-ProRule" id="PRU00023"/>
    </source>
</evidence>
<keyword evidence="2 3" id="KW-0040">ANK repeat</keyword>
<dbReference type="Gene3D" id="1.25.40.20">
    <property type="entry name" value="Ankyrin repeat-containing domain"/>
    <property type="match status" value="2"/>
</dbReference>
<evidence type="ECO:0000256" key="4">
    <source>
        <dbReference type="SAM" id="MobiDB-lite"/>
    </source>
</evidence>
<dbReference type="EMBL" id="CAJNOJ010000057">
    <property type="protein sequence ID" value="CAF0985380.1"/>
    <property type="molecule type" value="Genomic_DNA"/>
</dbReference>
<accession>A0A814FV71</accession>
<name>A0A814FV71_ADIRI</name>
<dbReference type="SUPFAM" id="SSF48403">
    <property type="entry name" value="Ankyrin repeat"/>
    <property type="match status" value="1"/>
</dbReference>
<feature type="repeat" description="ANK" evidence="3">
    <location>
        <begin position="170"/>
        <end position="194"/>
    </location>
</feature>
<evidence type="ECO:0000256" key="2">
    <source>
        <dbReference type="ARBA" id="ARBA00023043"/>
    </source>
</evidence>
<protein>
    <submittedName>
        <fullName evidence="5">Uncharacterized protein</fullName>
    </submittedName>
</protein>
<sequence length="741" mass="86584">MADQRNCARQHQYHRHAIRSAKRVNQTLSHSPERTRSSARSWRRQELVATGADSDYSDVYDENSYETNVDYSYSKPVQSVCYGKYKKDAVRHAIDSDDAVLLHAIMQERKVNARQRQYPQKRYRLRKRRNRHTMLTHAIDREESDCAHIILNNIFHGYVYRTIIEHVCSNGRTALWCASRKGDLRLVKQLVQRGHANVNKCGVLIVAAQHGHKYIIHYLLRKGCDPNQQARNYNELALHAATRRNHLDIVKVLLQYGADPLLVDYKQRTALDYAIHKRYNHIAEILINHQHDRFPMARTGFTALMLADYCNNTPIKEMLIRILPEKQVVDELALVACHYIIDGNQKKRRTAYSYLERALSKRILTDNGSTRETLDELALIRDDDSKLRAFALMMSERVSAENGEKNHLMPLLRKQDNLYRWKKQYDRCLEIRMHAYELLLKNESKGRKNVKLRTEHLIGVLNALDKILKSENTIPMRHMGIVWSWMLDLGSYPSLHIPWRSSSKEIILEAQEKYRGRRMRSRRCTYYQDSPSPFHLHFPEQSSIRRRNKTSTEIVFKLLFVMLHMIDAKKVNEQEEHVLLSFVRRGVRSNTIEIDGYPLFTFFVSLIHSGWDDCTYSSITMPTLSIIRLLINARANVDELEPRTKSTPLHLIASSDDVDAAIATIRILLDANAHLDYVNYQGLRPEDVANNFEIKDYLRVNRQLSLKCQCAHLIAKNRICYKDNLSARLIQFVQMHDKTMT</sequence>
<dbReference type="PANTHER" id="PTHR24171:SF8">
    <property type="entry name" value="BRCA1-ASSOCIATED RING DOMAIN PROTEIN 1"/>
    <property type="match status" value="1"/>
</dbReference>
<evidence type="ECO:0000313" key="6">
    <source>
        <dbReference type="Proteomes" id="UP000663852"/>
    </source>
</evidence>
<feature type="repeat" description="ANK" evidence="3">
    <location>
        <begin position="644"/>
        <end position="680"/>
    </location>
</feature>
<proteinExistence type="predicted"/>
<dbReference type="InterPro" id="IPR002110">
    <property type="entry name" value="Ankyrin_rpt"/>
</dbReference>
<dbReference type="Pfam" id="PF12796">
    <property type="entry name" value="Ank_2"/>
    <property type="match status" value="1"/>
</dbReference>
<feature type="region of interest" description="Disordered" evidence="4">
    <location>
        <begin position="23"/>
        <end position="42"/>
    </location>
</feature>
<dbReference type="Pfam" id="PF00023">
    <property type="entry name" value="Ank"/>
    <property type="match status" value="1"/>
</dbReference>
<dbReference type="AlphaFoldDB" id="A0A814FV71"/>
<dbReference type="PROSITE" id="PS50297">
    <property type="entry name" value="ANK_REP_REGION"/>
    <property type="match status" value="2"/>
</dbReference>
<feature type="repeat" description="ANK" evidence="3">
    <location>
        <begin position="233"/>
        <end position="265"/>
    </location>
</feature>
<dbReference type="GO" id="GO:0031436">
    <property type="term" value="C:BRCA1-BARD1 complex"/>
    <property type="evidence" value="ECO:0007669"/>
    <property type="project" value="TreeGrafter"/>
</dbReference>
<dbReference type="GO" id="GO:0070531">
    <property type="term" value="C:BRCA1-A complex"/>
    <property type="evidence" value="ECO:0007669"/>
    <property type="project" value="TreeGrafter"/>
</dbReference>
<evidence type="ECO:0000313" key="5">
    <source>
        <dbReference type="EMBL" id="CAF0985380.1"/>
    </source>
</evidence>
<dbReference type="InterPro" id="IPR036770">
    <property type="entry name" value="Ankyrin_rpt-contain_sf"/>
</dbReference>
<dbReference type="PANTHER" id="PTHR24171">
    <property type="entry name" value="ANKYRIN REPEAT DOMAIN-CONTAINING PROTEIN 39-RELATED"/>
    <property type="match status" value="1"/>
</dbReference>
<dbReference type="GO" id="GO:0004842">
    <property type="term" value="F:ubiquitin-protein transferase activity"/>
    <property type="evidence" value="ECO:0007669"/>
    <property type="project" value="TreeGrafter"/>
</dbReference>
<evidence type="ECO:0000256" key="1">
    <source>
        <dbReference type="ARBA" id="ARBA00022737"/>
    </source>
</evidence>
<reference evidence="5" key="1">
    <citation type="submission" date="2021-02" db="EMBL/GenBank/DDBJ databases">
        <authorList>
            <person name="Nowell W R."/>
        </authorList>
    </citation>
    <scope>NUCLEOTIDE SEQUENCE</scope>
</reference>
<dbReference type="SMART" id="SM00248">
    <property type="entry name" value="ANK"/>
    <property type="match status" value="6"/>
</dbReference>
<organism evidence="5 6">
    <name type="scientific">Adineta ricciae</name>
    <name type="common">Rotifer</name>
    <dbReference type="NCBI Taxonomy" id="249248"/>
    <lineage>
        <taxon>Eukaryota</taxon>
        <taxon>Metazoa</taxon>
        <taxon>Spiralia</taxon>
        <taxon>Gnathifera</taxon>
        <taxon>Rotifera</taxon>
        <taxon>Eurotatoria</taxon>
        <taxon>Bdelloidea</taxon>
        <taxon>Adinetida</taxon>
        <taxon>Adinetidae</taxon>
        <taxon>Adineta</taxon>
    </lineage>
</organism>
<gene>
    <name evidence="5" type="ORF">EDS130_LOCUS14098</name>
</gene>
<dbReference type="OrthoDB" id="3666223at2759"/>
<dbReference type="PROSITE" id="PS50088">
    <property type="entry name" value="ANK_REPEAT"/>
    <property type="match status" value="3"/>
</dbReference>